<evidence type="ECO:0000256" key="1">
    <source>
        <dbReference type="ARBA" id="ARBA00005466"/>
    </source>
</evidence>
<evidence type="ECO:0000313" key="6">
    <source>
        <dbReference type="Proteomes" id="UP000182658"/>
    </source>
</evidence>
<dbReference type="Pfam" id="PF08031">
    <property type="entry name" value="BBE"/>
    <property type="match status" value="1"/>
</dbReference>
<feature type="chain" id="PRO_5012972933" evidence="3">
    <location>
        <begin position="20"/>
        <end position="609"/>
    </location>
</feature>
<dbReference type="InterPro" id="IPR012951">
    <property type="entry name" value="BBE"/>
</dbReference>
<proteinExistence type="inferred from homology"/>
<dbReference type="SUPFAM" id="SSF56176">
    <property type="entry name" value="FAD-binding/transporter-associated domain-like"/>
    <property type="match status" value="1"/>
</dbReference>
<dbReference type="Gene3D" id="3.30.465.10">
    <property type="match status" value="2"/>
</dbReference>
<dbReference type="STRING" id="1408157.A0A1J7K1Z0"/>
<dbReference type="Proteomes" id="UP000182658">
    <property type="component" value="Unassembled WGS sequence"/>
</dbReference>
<evidence type="ECO:0000259" key="4">
    <source>
        <dbReference type="PROSITE" id="PS51387"/>
    </source>
</evidence>
<protein>
    <submittedName>
        <fullName evidence="5">FAD-binding domain-containing protein</fullName>
    </submittedName>
</protein>
<evidence type="ECO:0000256" key="3">
    <source>
        <dbReference type="SAM" id="SignalP"/>
    </source>
</evidence>
<evidence type="ECO:0000256" key="2">
    <source>
        <dbReference type="ARBA" id="ARBA00023002"/>
    </source>
</evidence>
<dbReference type="InterPro" id="IPR036318">
    <property type="entry name" value="FAD-bd_PCMH-like_sf"/>
</dbReference>
<dbReference type="EMBL" id="KV875094">
    <property type="protein sequence ID" value="OIW34154.1"/>
    <property type="molecule type" value="Genomic_DNA"/>
</dbReference>
<name>A0A1J7K1Z0_9PEZI</name>
<reference evidence="5 6" key="1">
    <citation type="submission" date="2016-10" db="EMBL/GenBank/DDBJ databases">
        <title>Draft genome sequence of Coniochaeta ligniaria NRRL30616, a lignocellulolytic fungus for bioabatement of inhibitors in plant biomass hydrolysates.</title>
        <authorList>
            <consortium name="DOE Joint Genome Institute"/>
            <person name="Jimenez D.J."/>
            <person name="Hector R.E."/>
            <person name="Riley R."/>
            <person name="Sun H."/>
            <person name="Grigoriev I.V."/>
            <person name="Van Elsas J.D."/>
            <person name="Nichols N.N."/>
        </authorList>
    </citation>
    <scope>NUCLEOTIDE SEQUENCE [LARGE SCALE GENOMIC DNA]</scope>
    <source>
        <strain evidence="5 6">NRRL 30616</strain>
    </source>
</reference>
<feature type="signal peptide" evidence="3">
    <location>
        <begin position="1"/>
        <end position="19"/>
    </location>
</feature>
<evidence type="ECO:0000313" key="5">
    <source>
        <dbReference type="EMBL" id="OIW34154.1"/>
    </source>
</evidence>
<dbReference type="InterPro" id="IPR006094">
    <property type="entry name" value="Oxid_FAD_bind_N"/>
</dbReference>
<dbReference type="AlphaFoldDB" id="A0A1J7K1Z0"/>
<sequence>MIWSSLWASFALLIHPVLAVNFPFEEIQLTAADIAVNRDVDFGNATLTTKYSGTTCKAFPGSPDWPPEDEWTALNETIDGVLLKPLPVASACYAGQAYDAARCRYLISPMSGLRRAYLDDPLAVLTQWPQGATCLASLKSQGNCTQGGFPVYVAKVTTVKHIQAAVNFARNRNIRLVIKNTGHDFGGRSVGAGSLSIWTHYLKSFEFLPSYTLGNYTGMAVRFGSGLETQELFNYMALHNITVVAAGPGTVGANGGWFGYGGHGNLASYYGLGSDQGLSLEVVTADGRLVTADPFTNPDLFYALRGGGAGTFGIVTSVVMKAYPPIYTIAQSVNFALGSEVFWRGISLYYEFSKKIAEAGGIAFSYIYPLGNKSFSFTGSNTFPGMTAAQVSDFMQPLYTDLNSIGINITNPTFLFPTLFGSRRGQSGESPSNTRYRSRFFPSANWDDANLWNRTVAAIRLAVEEGGYTFHGNSHVATADVAGWPGRDSAVNPAWRKSIMHAMLVGEQPLGMSPSEAEAEQNRVQQYMDVWRQLTPSSGSYMNEGDPEEPNWQQSFYGANYPKLLAIKQARDPWGLFWAATTVGSEVWEVKTEDGYPGSQNGRLCRAAD</sequence>
<dbReference type="Pfam" id="PF01565">
    <property type="entry name" value="FAD_binding_4"/>
    <property type="match status" value="1"/>
</dbReference>
<comment type="similarity">
    <text evidence="1">Belongs to the oxygen-dependent FAD-linked oxidoreductase family.</text>
</comment>
<dbReference type="InterPro" id="IPR050432">
    <property type="entry name" value="FAD-linked_Oxidoreductases_BP"/>
</dbReference>
<dbReference type="PANTHER" id="PTHR13878">
    <property type="entry name" value="GULONOLACTONE OXIDASE"/>
    <property type="match status" value="1"/>
</dbReference>
<dbReference type="InParanoid" id="A0A1J7K1Z0"/>
<dbReference type="PANTHER" id="PTHR13878:SF91">
    <property type="entry name" value="FAD BINDING DOMAIN PROTEIN (AFU_ORTHOLOGUE AFUA_6G12070)-RELATED"/>
    <property type="match status" value="1"/>
</dbReference>
<keyword evidence="3" id="KW-0732">Signal</keyword>
<keyword evidence="2" id="KW-0560">Oxidoreductase</keyword>
<organism evidence="5 6">
    <name type="scientific">Coniochaeta ligniaria NRRL 30616</name>
    <dbReference type="NCBI Taxonomy" id="1408157"/>
    <lineage>
        <taxon>Eukaryota</taxon>
        <taxon>Fungi</taxon>
        <taxon>Dikarya</taxon>
        <taxon>Ascomycota</taxon>
        <taxon>Pezizomycotina</taxon>
        <taxon>Sordariomycetes</taxon>
        <taxon>Sordariomycetidae</taxon>
        <taxon>Coniochaetales</taxon>
        <taxon>Coniochaetaceae</taxon>
        <taxon>Coniochaeta</taxon>
    </lineage>
</organism>
<feature type="domain" description="FAD-binding PCMH-type" evidence="4">
    <location>
        <begin position="146"/>
        <end position="325"/>
    </location>
</feature>
<accession>A0A1J7K1Z0</accession>
<dbReference type="InterPro" id="IPR016166">
    <property type="entry name" value="FAD-bd_PCMH"/>
</dbReference>
<dbReference type="GO" id="GO:0071949">
    <property type="term" value="F:FAD binding"/>
    <property type="evidence" value="ECO:0007669"/>
    <property type="project" value="InterPro"/>
</dbReference>
<dbReference type="OrthoDB" id="9983560at2759"/>
<dbReference type="PROSITE" id="PS51387">
    <property type="entry name" value="FAD_PCMH"/>
    <property type="match status" value="1"/>
</dbReference>
<keyword evidence="6" id="KW-1185">Reference proteome</keyword>
<gene>
    <name evidence="5" type="ORF">CONLIGDRAFT_611388</name>
</gene>
<dbReference type="InterPro" id="IPR016169">
    <property type="entry name" value="FAD-bd_PCMH_sub2"/>
</dbReference>
<dbReference type="GO" id="GO:0016491">
    <property type="term" value="F:oxidoreductase activity"/>
    <property type="evidence" value="ECO:0007669"/>
    <property type="project" value="UniProtKB-KW"/>
</dbReference>